<dbReference type="KEGG" id="spzr:G5C33_06925"/>
<dbReference type="GO" id="GO:0015159">
    <property type="term" value="F:polysaccharide transmembrane transporter activity"/>
    <property type="evidence" value="ECO:0007669"/>
    <property type="project" value="InterPro"/>
</dbReference>
<proteinExistence type="predicted"/>
<protein>
    <submittedName>
        <fullName evidence="5">Polysaccharide export protein</fullName>
    </submittedName>
</protein>
<accession>A0A6G6Y4A0</accession>
<organism evidence="5 6">
    <name type="scientific">Stakelama tenebrarum</name>
    <dbReference type="NCBI Taxonomy" id="2711215"/>
    <lineage>
        <taxon>Bacteria</taxon>
        <taxon>Pseudomonadati</taxon>
        <taxon>Pseudomonadota</taxon>
        <taxon>Alphaproteobacteria</taxon>
        <taxon>Sphingomonadales</taxon>
        <taxon>Sphingomonadaceae</taxon>
        <taxon>Stakelama</taxon>
    </lineage>
</organism>
<dbReference type="InterPro" id="IPR049712">
    <property type="entry name" value="Poly_export"/>
</dbReference>
<feature type="domain" description="Polysaccharide export protein N-terminal" evidence="3">
    <location>
        <begin position="58"/>
        <end position="132"/>
    </location>
</feature>
<dbReference type="AlphaFoldDB" id="A0A6G6Y4A0"/>
<feature type="domain" description="Soluble ligand binding" evidence="4">
    <location>
        <begin position="140"/>
        <end position="190"/>
    </location>
</feature>
<dbReference type="Proteomes" id="UP000501568">
    <property type="component" value="Chromosome"/>
</dbReference>
<sequence>MIFSADRAVGRAVVSLALLAAALSGCASSNAVSRGETTAAVATQALPEPDLRVISGRAQEAYYIGTSDKLDITVVDLPELTKETMVDPSGAINLPYVGRVMVAGHTPEEVRGEIRQRLGSSVMVDPDVTVAVSEAVSQTVTIEGAVSRPGIYPIAGESSLLRAMAMARGANAVANERLVVVFRTIDGQRMAAAFDLHRIREGTMEDPAIFGHDVIVVERSRGKVLLRDIIGTLPIVGAFTRIDRIVD</sequence>
<evidence type="ECO:0000259" key="4">
    <source>
        <dbReference type="Pfam" id="PF10531"/>
    </source>
</evidence>
<dbReference type="PANTHER" id="PTHR33619:SF3">
    <property type="entry name" value="POLYSACCHARIDE EXPORT PROTEIN GFCE-RELATED"/>
    <property type="match status" value="1"/>
</dbReference>
<dbReference type="InterPro" id="IPR003715">
    <property type="entry name" value="Poly_export_N"/>
</dbReference>
<name>A0A6G6Y4A0_9SPHN</name>
<evidence type="ECO:0000256" key="1">
    <source>
        <dbReference type="ARBA" id="ARBA00022729"/>
    </source>
</evidence>
<evidence type="ECO:0000256" key="2">
    <source>
        <dbReference type="SAM" id="SignalP"/>
    </source>
</evidence>
<feature type="chain" id="PRO_5026120512" evidence="2">
    <location>
        <begin position="32"/>
        <end position="247"/>
    </location>
</feature>
<reference evidence="5 6" key="1">
    <citation type="submission" date="2020-02" db="EMBL/GenBank/DDBJ databases">
        <authorList>
            <person name="Zheng R.K."/>
            <person name="Sun C.M."/>
        </authorList>
    </citation>
    <scope>NUCLEOTIDE SEQUENCE [LARGE SCALE GENOMIC DNA]</scope>
    <source>
        <strain evidence="6">zrk23</strain>
    </source>
</reference>
<keyword evidence="6" id="KW-1185">Reference proteome</keyword>
<dbReference type="PANTHER" id="PTHR33619">
    <property type="entry name" value="POLYSACCHARIDE EXPORT PROTEIN GFCE-RELATED"/>
    <property type="match status" value="1"/>
</dbReference>
<dbReference type="PROSITE" id="PS51257">
    <property type="entry name" value="PROKAR_LIPOPROTEIN"/>
    <property type="match status" value="1"/>
</dbReference>
<keyword evidence="1 2" id="KW-0732">Signal</keyword>
<evidence type="ECO:0000313" key="6">
    <source>
        <dbReference type="Proteomes" id="UP000501568"/>
    </source>
</evidence>
<dbReference type="Gene3D" id="3.30.1950.10">
    <property type="entry name" value="wza like domain"/>
    <property type="match status" value="1"/>
</dbReference>
<dbReference type="EMBL" id="CP049109">
    <property type="protein sequence ID" value="QIG79548.1"/>
    <property type="molecule type" value="Genomic_DNA"/>
</dbReference>
<gene>
    <name evidence="5" type="ORF">G5C33_06925</name>
</gene>
<dbReference type="RefSeq" id="WP_165326548.1">
    <property type="nucleotide sequence ID" value="NZ_CP049109.1"/>
</dbReference>
<dbReference type="InterPro" id="IPR019554">
    <property type="entry name" value="Soluble_ligand-bd"/>
</dbReference>
<dbReference type="Pfam" id="PF02563">
    <property type="entry name" value="Poly_export"/>
    <property type="match status" value="1"/>
</dbReference>
<evidence type="ECO:0000259" key="3">
    <source>
        <dbReference type="Pfam" id="PF02563"/>
    </source>
</evidence>
<feature type="signal peptide" evidence="2">
    <location>
        <begin position="1"/>
        <end position="31"/>
    </location>
</feature>
<evidence type="ECO:0000313" key="5">
    <source>
        <dbReference type="EMBL" id="QIG79548.1"/>
    </source>
</evidence>
<dbReference type="Pfam" id="PF10531">
    <property type="entry name" value="SLBB"/>
    <property type="match status" value="1"/>
</dbReference>